<name>A0AA37JKK3_9FIRM</name>
<dbReference type="RefSeq" id="WP_118041828.1">
    <property type="nucleotide sequence ID" value="NZ_BQNJ01000001.1"/>
</dbReference>
<evidence type="ECO:0000313" key="13">
    <source>
        <dbReference type="EMBL" id="GKH00928.1"/>
    </source>
</evidence>
<feature type="transmembrane region" description="Helical" evidence="10">
    <location>
        <begin position="363"/>
        <end position="383"/>
    </location>
</feature>
<evidence type="ECO:0000256" key="3">
    <source>
        <dbReference type="ARBA" id="ARBA00022475"/>
    </source>
</evidence>
<dbReference type="GO" id="GO:1902815">
    <property type="term" value="P:N,N'-diacetylchitobiose import"/>
    <property type="evidence" value="ECO:0007669"/>
    <property type="project" value="TreeGrafter"/>
</dbReference>
<evidence type="ECO:0000256" key="7">
    <source>
        <dbReference type="ARBA" id="ARBA00022989"/>
    </source>
</evidence>
<feature type="domain" description="PTS EIIC type-1" evidence="11">
    <location>
        <begin position="31"/>
        <end position="423"/>
    </location>
</feature>
<evidence type="ECO:0000256" key="5">
    <source>
        <dbReference type="ARBA" id="ARBA00022683"/>
    </source>
</evidence>
<evidence type="ECO:0000256" key="6">
    <source>
        <dbReference type="ARBA" id="ARBA00022692"/>
    </source>
</evidence>
<evidence type="ECO:0000259" key="11">
    <source>
        <dbReference type="PROSITE" id="PS51103"/>
    </source>
</evidence>
<dbReference type="Proteomes" id="UP001055091">
    <property type="component" value="Unassembled WGS sequence"/>
</dbReference>
<dbReference type="InterPro" id="IPR003352">
    <property type="entry name" value="PTS_EIIC"/>
</dbReference>
<reference evidence="13" key="1">
    <citation type="submission" date="2022-01" db="EMBL/GenBank/DDBJ databases">
        <title>Novel bile acid biosynthetic pathways are enriched in the microbiome of centenarians.</title>
        <authorList>
            <person name="Sato Y."/>
            <person name="Atarashi K."/>
            <person name="Plichta R.D."/>
            <person name="Arai Y."/>
            <person name="Sasajima S."/>
            <person name="Kearney M.S."/>
            <person name="Suda W."/>
            <person name="Takeshita K."/>
            <person name="Sasaki T."/>
            <person name="Okamoto S."/>
            <person name="Skelly N.A."/>
            <person name="Okamura Y."/>
            <person name="Vlamakis H."/>
            <person name="Li Y."/>
            <person name="Tanoue T."/>
            <person name="Takei H."/>
            <person name="Nittono H."/>
            <person name="Narushima S."/>
            <person name="Irie J."/>
            <person name="Itoh H."/>
            <person name="Moriya K."/>
            <person name="Sugiura Y."/>
            <person name="Suematsu M."/>
            <person name="Moritoki N."/>
            <person name="Shibata S."/>
            <person name="Littman R.D."/>
            <person name="Fischbach A.M."/>
            <person name="Uwamino Y."/>
            <person name="Inoue T."/>
            <person name="Honda A."/>
            <person name="Hattori M."/>
            <person name="Murai T."/>
            <person name="Xavier J.R."/>
            <person name="Hirose N."/>
            <person name="Honda K."/>
        </authorList>
    </citation>
    <scope>NUCLEOTIDE SEQUENCE</scope>
    <source>
        <strain evidence="13">CE91-St55</strain>
    </source>
</reference>
<dbReference type="PROSITE" id="PS51105">
    <property type="entry name" value="PTS_EIIC_TYPE_3"/>
    <property type="match status" value="1"/>
</dbReference>
<dbReference type="Pfam" id="PF02378">
    <property type="entry name" value="PTS_EIIC"/>
    <property type="match status" value="1"/>
</dbReference>
<evidence type="ECO:0000256" key="2">
    <source>
        <dbReference type="ARBA" id="ARBA00022448"/>
    </source>
</evidence>
<dbReference type="InterPro" id="IPR004796">
    <property type="entry name" value="PTS_IIC_cello"/>
</dbReference>
<keyword evidence="4 9" id="KW-0762">Sugar transport</keyword>
<feature type="transmembrane region" description="Helical" evidence="10">
    <location>
        <begin position="111"/>
        <end position="129"/>
    </location>
</feature>
<dbReference type="InterPro" id="IPR013013">
    <property type="entry name" value="PTS_EIIC_1"/>
</dbReference>
<feature type="transmembrane region" description="Helical" evidence="10">
    <location>
        <begin position="177"/>
        <end position="200"/>
    </location>
</feature>
<proteinExistence type="predicted"/>
<dbReference type="PROSITE" id="PS51103">
    <property type="entry name" value="PTS_EIIC_TYPE_1"/>
    <property type="match status" value="1"/>
</dbReference>
<protein>
    <recommendedName>
        <fullName evidence="9">Permease IIC component</fullName>
    </recommendedName>
</protein>
<feature type="transmembrane region" description="Helical" evidence="10">
    <location>
        <begin position="337"/>
        <end position="356"/>
    </location>
</feature>
<keyword evidence="5" id="KW-0598">Phosphotransferase system</keyword>
<accession>A0AA37JKK3</accession>
<feature type="transmembrane region" description="Helical" evidence="10">
    <location>
        <begin position="36"/>
        <end position="55"/>
    </location>
</feature>
<keyword evidence="2 9" id="KW-0813">Transport</keyword>
<evidence type="ECO:0000256" key="10">
    <source>
        <dbReference type="SAM" id="Phobius"/>
    </source>
</evidence>
<evidence type="ECO:0000256" key="8">
    <source>
        <dbReference type="ARBA" id="ARBA00023136"/>
    </source>
</evidence>
<dbReference type="NCBIfam" id="TIGR00410">
    <property type="entry name" value="lacE"/>
    <property type="match status" value="1"/>
</dbReference>
<evidence type="ECO:0000313" key="14">
    <source>
        <dbReference type="Proteomes" id="UP001055091"/>
    </source>
</evidence>
<feature type="domain" description="PTS EIIC type-3" evidence="12">
    <location>
        <begin position="12"/>
        <end position="407"/>
    </location>
</feature>
<dbReference type="GO" id="GO:0005886">
    <property type="term" value="C:plasma membrane"/>
    <property type="evidence" value="ECO:0007669"/>
    <property type="project" value="UniProtKB-SubCell"/>
</dbReference>
<feature type="transmembrane region" description="Helical" evidence="10">
    <location>
        <begin position="311"/>
        <end position="331"/>
    </location>
</feature>
<comment type="subcellular location">
    <subcellularLocation>
        <location evidence="1">Cell membrane</location>
        <topology evidence="1">Multi-pass membrane protein</topology>
    </subcellularLocation>
</comment>
<feature type="transmembrane region" description="Helical" evidence="10">
    <location>
        <begin position="135"/>
        <end position="157"/>
    </location>
</feature>
<dbReference type="EMBL" id="BQNJ01000001">
    <property type="protein sequence ID" value="GKH00928.1"/>
    <property type="molecule type" value="Genomic_DNA"/>
</dbReference>
<gene>
    <name evidence="13" type="ORF">CE91St55_29090</name>
</gene>
<feature type="transmembrane region" description="Helical" evidence="10">
    <location>
        <begin position="239"/>
        <end position="260"/>
    </location>
</feature>
<dbReference type="GO" id="GO:0008982">
    <property type="term" value="F:protein-N(PI)-phosphohistidine-sugar phosphotransferase activity"/>
    <property type="evidence" value="ECO:0007669"/>
    <property type="project" value="UniProtKB-UniRule"/>
</dbReference>
<dbReference type="PIRSF" id="PIRSF006351">
    <property type="entry name" value="PTS_EIIC-Cellobiose"/>
    <property type="match status" value="1"/>
</dbReference>
<feature type="transmembrane region" description="Helical" evidence="10">
    <location>
        <begin position="389"/>
        <end position="408"/>
    </location>
</feature>
<feature type="transmembrane region" description="Helical" evidence="10">
    <location>
        <begin position="75"/>
        <end position="99"/>
    </location>
</feature>
<feature type="transmembrane region" description="Helical" evidence="10">
    <location>
        <begin position="280"/>
        <end position="299"/>
    </location>
</feature>
<dbReference type="AlphaFoldDB" id="A0AA37JKK3"/>
<evidence type="ECO:0000259" key="12">
    <source>
        <dbReference type="PROSITE" id="PS51105"/>
    </source>
</evidence>
<evidence type="ECO:0000256" key="1">
    <source>
        <dbReference type="ARBA" id="ARBA00004651"/>
    </source>
</evidence>
<comment type="function">
    <text evidence="9">The phosphoenolpyruvate-dependent sugar phosphotransferase system (PTS), a major carbohydrate active -transport system, catalyzes the phosphorylation of incoming sugar substrates concomitant with their translocation across the cell membrane.</text>
</comment>
<evidence type="ECO:0000256" key="4">
    <source>
        <dbReference type="ARBA" id="ARBA00022597"/>
    </source>
</evidence>
<dbReference type="PANTHER" id="PTHR33989">
    <property type="match status" value="1"/>
</dbReference>
<comment type="caution">
    <text evidence="13">The sequence shown here is derived from an EMBL/GenBank/DDBJ whole genome shotgun (WGS) entry which is preliminary data.</text>
</comment>
<organism evidence="13 14">
    <name type="scientific">Hungatella hathewayi</name>
    <dbReference type="NCBI Taxonomy" id="154046"/>
    <lineage>
        <taxon>Bacteria</taxon>
        <taxon>Bacillati</taxon>
        <taxon>Bacillota</taxon>
        <taxon>Clostridia</taxon>
        <taxon>Lachnospirales</taxon>
        <taxon>Lachnospiraceae</taxon>
        <taxon>Hungatella</taxon>
    </lineage>
</organism>
<dbReference type="GO" id="GO:0009401">
    <property type="term" value="P:phosphoenolpyruvate-dependent sugar phosphotransferase system"/>
    <property type="evidence" value="ECO:0007669"/>
    <property type="project" value="UniProtKB-KW"/>
</dbReference>
<keyword evidence="8 9" id="KW-0472">Membrane</keyword>
<feature type="transmembrane region" description="Helical" evidence="10">
    <location>
        <begin position="212"/>
        <end position="232"/>
    </location>
</feature>
<dbReference type="PANTHER" id="PTHR33989:SF4">
    <property type="entry name" value="PTS SYSTEM N,N'-DIACETYLCHITOBIOSE-SPECIFIC EIIC COMPONENT"/>
    <property type="match status" value="1"/>
</dbReference>
<keyword evidence="7 10" id="KW-1133">Transmembrane helix</keyword>
<keyword evidence="6 10" id="KW-0812">Transmembrane</keyword>
<keyword evidence="3 9" id="KW-1003">Cell membrane</keyword>
<dbReference type="InterPro" id="IPR051088">
    <property type="entry name" value="PTS_Sugar-EIIC/EIIB"/>
</dbReference>
<sequence>MNEKTTGFQDKLMKYMMPIANWVEKNNWLQAIKDGMIADIPVIIIGSIFLLPIALNNLIASGPIHDFISAHMGVLTYAAGFTNDLLSIFAAFFIATALAKRYGVHNTQTGITAIIVHLILSAVSIEGGISTEFLGASGLFTSIISGIMSVEITRFLIKHNVIIKLPSSVPPMVGESFASLIPLVVNVIVAVAIANISIAVTGLAFPAAIMKLLAPAINTMDTLPALLIVIFLTQFLWFFGLHGPSITSAVWASFAIAYQAENMANYASGAPVTHIFTYGLYYNFLQVAGSGLTLGLVLFMMKSKAKSFKSIGVASLVPSIFGINEPVIFGLPILLNPYMFIPFVFGPLLITVLTYFSMKVGLVGYPVAAPPGFLPPGVGAFLTTYDWRSVVLVFVSLIIMALIYYPFFKMMEKDELKREAQSEAE</sequence>
<dbReference type="InterPro" id="IPR004501">
    <property type="entry name" value="PTS_EIIC_3"/>
</dbReference>
<evidence type="ECO:0000256" key="9">
    <source>
        <dbReference type="PIRNR" id="PIRNR006351"/>
    </source>
</evidence>